<organism evidence="2 3">
    <name type="scientific">Microbacterium awajiense</name>
    <dbReference type="NCBI Taxonomy" id="415214"/>
    <lineage>
        <taxon>Bacteria</taxon>
        <taxon>Bacillati</taxon>
        <taxon>Actinomycetota</taxon>
        <taxon>Actinomycetes</taxon>
        <taxon>Micrococcales</taxon>
        <taxon>Microbacteriaceae</taxon>
        <taxon>Microbacterium</taxon>
    </lineage>
</organism>
<dbReference type="EMBL" id="BAAAYU010000005">
    <property type="protein sequence ID" value="GAA3640622.1"/>
    <property type="molecule type" value="Genomic_DNA"/>
</dbReference>
<dbReference type="NCBIfam" id="TIGR01764">
    <property type="entry name" value="excise"/>
    <property type="match status" value="1"/>
</dbReference>
<protein>
    <recommendedName>
        <fullName evidence="1">Helix-turn-helix domain-containing protein</fullName>
    </recommendedName>
</protein>
<dbReference type="Proteomes" id="UP001501697">
    <property type="component" value="Unassembled WGS sequence"/>
</dbReference>
<accession>A0ABP7AUY0</accession>
<dbReference type="InterPro" id="IPR041657">
    <property type="entry name" value="HTH_17"/>
</dbReference>
<proteinExistence type="predicted"/>
<evidence type="ECO:0000313" key="2">
    <source>
        <dbReference type="EMBL" id="GAA3640622.1"/>
    </source>
</evidence>
<name>A0ABP7AUY0_9MICO</name>
<evidence type="ECO:0000313" key="3">
    <source>
        <dbReference type="Proteomes" id="UP001501697"/>
    </source>
</evidence>
<feature type="domain" description="Helix-turn-helix" evidence="1">
    <location>
        <begin position="55"/>
        <end position="102"/>
    </location>
</feature>
<keyword evidence="3" id="KW-1185">Reference proteome</keyword>
<evidence type="ECO:0000259" key="1">
    <source>
        <dbReference type="Pfam" id="PF12728"/>
    </source>
</evidence>
<reference evidence="3" key="1">
    <citation type="journal article" date="2019" name="Int. J. Syst. Evol. Microbiol.">
        <title>The Global Catalogue of Microorganisms (GCM) 10K type strain sequencing project: providing services to taxonomists for standard genome sequencing and annotation.</title>
        <authorList>
            <consortium name="The Broad Institute Genomics Platform"/>
            <consortium name="The Broad Institute Genome Sequencing Center for Infectious Disease"/>
            <person name="Wu L."/>
            <person name="Ma J."/>
        </authorList>
    </citation>
    <scope>NUCLEOTIDE SEQUENCE [LARGE SCALE GENOMIC DNA]</scope>
    <source>
        <strain evidence="3">JCM 16544</strain>
    </source>
</reference>
<dbReference type="Pfam" id="PF12728">
    <property type="entry name" value="HTH_17"/>
    <property type="match status" value="1"/>
</dbReference>
<gene>
    <name evidence="2" type="ORF">GCM10022200_25390</name>
</gene>
<dbReference type="InterPro" id="IPR010093">
    <property type="entry name" value="SinI_DNA-bd"/>
</dbReference>
<comment type="caution">
    <text evidence="2">The sequence shown here is derived from an EMBL/GenBank/DDBJ whole genome shotgun (WGS) entry which is preliminary data.</text>
</comment>
<dbReference type="RefSeq" id="WP_344739150.1">
    <property type="nucleotide sequence ID" value="NZ_BAAAYU010000005.1"/>
</dbReference>
<sequence length="130" mass="14064">MPKLDASSVPTTEITVLEDAFLQLPDGALRTTLESLSLALRGGQDTFVVSEKEDLTPSEAAKLLGVSRTHLYKILDSGALAHHIVGARDRRIAAPDLFAYRARMLAMQKSHAEAAASTDDLDDLALDEFD</sequence>